<proteinExistence type="predicted"/>
<evidence type="ECO:0000313" key="1">
    <source>
        <dbReference type="EMBL" id="VAW60129.1"/>
    </source>
</evidence>
<dbReference type="Pfam" id="PF12974">
    <property type="entry name" value="Phosphonate-bd"/>
    <property type="match status" value="1"/>
</dbReference>
<name>A0A3B0XEW5_9ZZZZ</name>
<dbReference type="AlphaFoldDB" id="A0A3B0XEW5"/>
<evidence type="ECO:0008006" key="2">
    <source>
        <dbReference type="Google" id="ProtNLM"/>
    </source>
</evidence>
<dbReference type="PANTHER" id="PTHR35841:SF1">
    <property type="entry name" value="PHOSPHONATES-BINDING PERIPLASMIC PROTEIN"/>
    <property type="match status" value="1"/>
</dbReference>
<organism evidence="1">
    <name type="scientific">hydrothermal vent metagenome</name>
    <dbReference type="NCBI Taxonomy" id="652676"/>
    <lineage>
        <taxon>unclassified sequences</taxon>
        <taxon>metagenomes</taxon>
        <taxon>ecological metagenomes</taxon>
    </lineage>
</organism>
<dbReference type="PANTHER" id="PTHR35841">
    <property type="entry name" value="PHOSPHONATES-BINDING PERIPLASMIC PROTEIN"/>
    <property type="match status" value="1"/>
</dbReference>
<gene>
    <name evidence="1" type="ORF">MNBD_GAMMA08-1928</name>
</gene>
<sequence length="213" mass="24412">MRNDPHAIGWTCGAPYVQDHKMFKQQLVAVPTFNQRPTYYSIVLTRIDRSEKTLADFKDGVLAYSDPRSNSGFLSPKYTLFKKNINIEKHFRLLLNAGNHEGSIEALLNNLADVAAVDEYIWLAYIKDNPETKKRLHEIERIGPYPFTPIVANKNVSQANIKKITDTLINMKNDNQGKLILKKLALDSFVKKEHEFYTPISKMLEEVNIKTGM</sequence>
<dbReference type="SUPFAM" id="SSF53850">
    <property type="entry name" value="Periplasmic binding protein-like II"/>
    <property type="match status" value="1"/>
</dbReference>
<protein>
    <recommendedName>
        <fullName evidence="2">Phosphonate ABC transporter phosphate-binding periplasmic component (TC 3.A.1.9.1)</fullName>
    </recommendedName>
</protein>
<dbReference type="EMBL" id="UOFH01000124">
    <property type="protein sequence ID" value="VAW60129.1"/>
    <property type="molecule type" value="Genomic_DNA"/>
</dbReference>
<dbReference type="Gene3D" id="3.40.190.10">
    <property type="entry name" value="Periplasmic binding protein-like II"/>
    <property type="match status" value="1"/>
</dbReference>
<reference evidence="1" key="1">
    <citation type="submission" date="2018-06" db="EMBL/GenBank/DDBJ databases">
        <authorList>
            <person name="Zhirakovskaya E."/>
        </authorList>
    </citation>
    <scope>NUCLEOTIDE SEQUENCE</scope>
</reference>
<accession>A0A3B0XEW5</accession>